<proteinExistence type="predicted"/>
<feature type="domain" description="N-acetyltransferase" evidence="3">
    <location>
        <begin position="1"/>
        <end position="147"/>
    </location>
</feature>
<evidence type="ECO:0000313" key="5">
    <source>
        <dbReference type="Proteomes" id="UP000009134"/>
    </source>
</evidence>
<dbReference type="Proteomes" id="UP000009134">
    <property type="component" value="Chromosome"/>
</dbReference>
<reference evidence="5" key="1">
    <citation type="submission" date="2006-01" db="EMBL/GenBank/DDBJ databases">
        <title>Complete sequence of Novosphingobium aromaticivorans DSM 12444.</title>
        <authorList>
            <consortium name="US DOE Joint Genome Institute"/>
            <person name="Copeland A."/>
            <person name="Lucas S."/>
            <person name="Lapidus A."/>
            <person name="Barry K."/>
            <person name="Detter J.C."/>
            <person name="Glavina T."/>
            <person name="Hammon N."/>
            <person name="Israni S."/>
            <person name="Pitluck S."/>
            <person name="Chain P."/>
            <person name="Malfatti S."/>
            <person name="Shin M."/>
            <person name="Vergez L."/>
            <person name="Schmutz J."/>
            <person name="Larimer F."/>
            <person name="Land M."/>
            <person name="Kyrpides N."/>
            <person name="Ivanova N."/>
            <person name="Fredrickson J."/>
            <person name="Balkwill D."/>
            <person name="Romine M.F."/>
            <person name="Richardson P."/>
        </authorList>
    </citation>
    <scope>NUCLEOTIDE SEQUENCE [LARGE SCALE GENOMIC DNA]</scope>
    <source>
        <strain evidence="5">ATCC 700278 / DSM 12444 / CCUG 56034 / CIP 105152 / NBRC 16084 / F199</strain>
    </source>
</reference>
<dbReference type="InterPro" id="IPR050680">
    <property type="entry name" value="YpeA/RimI_acetyltransf"/>
</dbReference>
<dbReference type="PANTHER" id="PTHR43420">
    <property type="entry name" value="ACETYLTRANSFERASE"/>
    <property type="match status" value="1"/>
</dbReference>
<dbReference type="STRING" id="279238.Saro_0986"/>
<name>Q2G9P2_NOVAD</name>
<gene>
    <name evidence="4" type="ordered locus">Saro_0986</name>
</gene>
<dbReference type="SUPFAM" id="SSF55729">
    <property type="entry name" value="Acyl-CoA N-acyltransferases (Nat)"/>
    <property type="match status" value="1"/>
</dbReference>
<dbReference type="HOGENOM" id="CLU_013985_23_2_5"/>
<accession>Q2G9P2</accession>
<evidence type="ECO:0000256" key="1">
    <source>
        <dbReference type="ARBA" id="ARBA00022679"/>
    </source>
</evidence>
<dbReference type="GO" id="GO:0016747">
    <property type="term" value="F:acyltransferase activity, transferring groups other than amino-acyl groups"/>
    <property type="evidence" value="ECO:0007669"/>
    <property type="project" value="InterPro"/>
</dbReference>
<dbReference type="AlphaFoldDB" id="Q2G9P2"/>
<keyword evidence="1 4" id="KW-0808">Transferase</keyword>
<dbReference type="PANTHER" id="PTHR43420:SF12">
    <property type="entry name" value="N-ACETYLTRANSFERASE DOMAIN-CONTAINING PROTEIN"/>
    <property type="match status" value="1"/>
</dbReference>
<dbReference type="PROSITE" id="PS51186">
    <property type="entry name" value="GNAT"/>
    <property type="match status" value="1"/>
</dbReference>
<dbReference type="eggNOG" id="COG0456">
    <property type="taxonomic scope" value="Bacteria"/>
</dbReference>
<evidence type="ECO:0000259" key="3">
    <source>
        <dbReference type="PROSITE" id="PS51186"/>
    </source>
</evidence>
<evidence type="ECO:0000313" key="4">
    <source>
        <dbReference type="EMBL" id="ABD25431.1"/>
    </source>
</evidence>
<keyword evidence="5" id="KW-1185">Reference proteome</keyword>
<dbReference type="InterPro" id="IPR000182">
    <property type="entry name" value="GNAT_dom"/>
</dbReference>
<organism evidence="4 5">
    <name type="scientific">Novosphingobium aromaticivorans (strain ATCC 700278 / DSM 12444 / CCUG 56034 / CIP 105152 / NBRC 16084 / F199)</name>
    <dbReference type="NCBI Taxonomy" id="279238"/>
    <lineage>
        <taxon>Bacteria</taxon>
        <taxon>Pseudomonadati</taxon>
        <taxon>Pseudomonadota</taxon>
        <taxon>Alphaproteobacteria</taxon>
        <taxon>Sphingomonadales</taxon>
        <taxon>Sphingomonadaceae</taxon>
        <taxon>Novosphingobium</taxon>
    </lineage>
</organism>
<dbReference type="EMBL" id="CP000248">
    <property type="protein sequence ID" value="ABD25431.1"/>
    <property type="molecule type" value="Genomic_DNA"/>
</dbReference>
<protein>
    <submittedName>
        <fullName evidence="4">GCN5-related N-acetyltransferase</fullName>
    </submittedName>
</protein>
<evidence type="ECO:0000256" key="2">
    <source>
        <dbReference type="ARBA" id="ARBA00023315"/>
    </source>
</evidence>
<keyword evidence="2" id="KW-0012">Acyltransferase</keyword>
<dbReference type="Pfam" id="PF13508">
    <property type="entry name" value="Acetyltransf_7"/>
    <property type="match status" value="1"/>
</dbReference>
<sequence>MIAPMDDIDRIMSVMDAAFPAEFGEAWNRRQVTDALVVGNCRYGLIAPDGSADFGSQTNTAGFFLGRSILDEEELLLFAIAPAHRRQGLGHKLLQRFILEARANGISRIFLEMRRNNPASFLYASHGFQEIGVRPAYYRTPAGTRIDAISQELILSD</sequence>
<dbReference type="CDD" id="cd04301">
    <property type="entry name" value="NAT_SF"/>
    <property type="match status" value="1"/>
</dbReference>
<dbReference type="InterPro" id="IPR016181">
    <property type="entry name" value="Acyl_CoA_acyltransferase"/>
</dbReference>
<dbReference type="Gene3D" id="3.40.630.30">
    <property type="match status" value="1"/>
</dbReference>
<dbReference type="KEGG" id="nar:Saro_0986"/>